<dbReference type="PANTHER" id="PTHR23234">
    <property type="entry name" value="ZNF44 PROTEIN"/>
    <property type="match status" value="1"/>
</dbReference>
<dbReference type="InterPro" id="IPR013087">
    <property type="entry name" value="Znf_C2H2_type"/>
</dbReference>
<dbReference type="PROSITE" id="PS50157">
    <property type="entry name" value="ZINC_FINGER_C2H2_2"/>
    <property type="match status" value="1"/>
</dbReference>
<dbReference type="FunFam" id="3.30.160.60:FF:002343">
    <property type="entry name" value="Zinc finger protein 33A"/>
    <property type="match status" value="1"/>
</dbReference>
<evidence type="ECO:0000313" key="10">
    <source>
        <dbReference type="Proteomes" id="UP000611277"/>
    </source>
</evidence>
<evidence type="ECO:0000256" key="1">
    <source>
        <dbReference type="ARBA" id="ARBA00004123"/>
    </source>
</evidence>
<dbReference type="Proteomes" id="UP000611277">
    <property type="component" value="Unassembled WGS sequence"/>
</dbReference>
<dbReference type="SUPFAM" id="SSF57667">
    <property type="entry name" value="beta-beta-alpha zinc fingers"/>
    <property type="match status" value="1"/>
</dbReference>
<feature type="non-terminal residue" evidence="9">
    <location>
        <position position="71"/>
    </location>
</feature>
<keyword evidence="10" id="KW-1185">Reference proteome</keyword>
<dbReference type="InterPro" id="IPR050758">
    <property type="entry name" value="Znf_C2H2-type"/>
</dbReference>
<dbReference type="FunFam" id="3.30.160.60:FF:000446">
    <property type="entry name" value="Zinc finger protein"/>
    <property type="match status" value="1"/>
</dbReference>
<feature type="domain" description="C2H2-type" evidence="8">
    <location>
        <begin position="9"/>
        <end position="36"/>
    </location>
</feature>
<organism evidence="9 10">
    <name type="scientific">Certhia familiaris</name>
    <name type="common">Eurasian treecreeper</name>
    <dbReference type="NCBI Taxonomy" id="73333"/>
    <lineage>
        <taxon>Eukaryota</taxon>
        <taxon>Metazoa</taxon>
        <taxon>Chordata</taxon>
        <taxon>Craniata</taxon>
        <taxon>Vertebrata</taxon>
        <taxon>Euteleostomi</taxon>
        <taxon>Archelosauria</taxon>
        <taxon>Archosauria</taxon>
        <taxon>Dinosauria</taxon>
        <taxon>Saurischia</taxon>
        <taxon>Theropoda</taxon>
        <taxon>Coelurosauria</taxon>
        <taxon>Aves</taxon>
        <taxon>Neognathae</taxon>
        <taxon>Neoaves</taxon>
        <taxon>Telluraves</taxon>
        <taxon>Australaves</taxon>
        <taxon>Passeriformes</taxon>
        <taxon>Certhiidae</taxon>
        <taxon>Certhiinae</taxon>
        <taxon>Certhia</taxon>
    </lineage>
</organism>
<dbReference type="GO" id="GO:0008270">
    <property type="term" value="F:zinc ion binding"/>
    <property type="evidence" value="ECO:0007669"/>
    <property type="project" value="UniProtKB-KW"/>
</dbReference>
<keyword evidence="3" id="KW-0677">Repeat</keyword>
<dbReference type="InterPro" id="IPR036236">
    <property type="entry name" value="Znf_C2H2_sf"/>
</dbReference>
<accession>A0A851SCA3</accession>
<evidence type="ECO:0000256" key="5">
    <source>
        <dbReference type="ARBA" id="ARBA00022833"/>
    </source>
</evidence>
<dbReference type="EMBL" id="WBNC01001601">
    <property type="protein sequence ID" value="NXD00687.1"/>
    <property type="molecule type" value="Genomic_DNA"/>
</dbReference>
<name>A0A851SCA3_CERFA</name>
<keyword evidence="4 7" id="KW-0863">Zinc-finger</keyword>
<evidence type="ECO:0000256" key="6">
    <source>
        <dbReference type="ARBA" id="ARBA00023242"/>
    </source>
</evidence>
<dbReference type="GO" id="GO:0005634">
    <property type="term" value="C:nucleus"/>
    <property type="evidence" value="ECO:0007669"/>
    <property type="project" value="UniProtKB-SubCell"/>
</dbReference>
<comment type="caution">
    <text evidence="9">The sequence shown here is derived from an EMBL/GenBank/DDBJ whole genome shotgun (WGS) entry which is preliminary data.</text>
</comment>
<evidence type="ECO:0000259" key="8">
    <source>
        <dbReference type="PROSITE" id="PS50157"/>
    </source>
</evidence>
<protein>
    <submittedName>
        <fullName evidence="9">ZNF71 factor</fullName>
    </submittedName>
</protein>
<reference evidence="9" key="1">
    <citation type="submission" date="2019-09" db="EMBL/GenBank/DDBJ databases">
        <title>Bird 10,000 Genomes (B10K) Project - Family phase.</title>
        <authorList>
            <person name="Zhang G."/>
        </authorList>
    </citation>
    <scope>NUCLEOTIDE SEQUENCE</scope>
    <source>
        <strain evidence="9">OUT-0039</strain>
        <tissue evidence="9">Muscle</tissue>
    </source>
</reference>
<proteinExistence type="predicted"/>
<evidence type="ECO:0000256" key="2">
    <source>
        <dbReference type="ARBA" id="ARBA00022723"/>
    </source>
</evidence>
<feature type="non-terminal residue" evidence="9">
    <location>
        <position position="1"/>
    </location>
</feature>
<dbReference type="PANTHER" id="PTHR23234:SF8">
    <property type="entry name" value="C2H2-TYPE DOMAIN-CONTAINING PROTEIN"/>
    <property type="match status" value="1"/>
</dbReference>
<comment type="subcellular location">
    <subcellularLocation>
        <location evidence="1">Nucleus</location>
    </subcellularLocation>
</comment>
<sequence>RLHTREHPYKCLEFGKSFNKRSSLTYHQRFHTGEQPHICLEYGKGFIQSSHLISHSQSCTQGNGHTTAWNV</sequence>
<keyword evidence="2" id="KW-0479">Metal-binding</keyword>
<keyword evidence="5" id="KW-0862">Zinc</keyword>
<dbReference type="AlphaFoldDB" id="A0A851SCA3"/>
<evidence type="ECO:0000256" key="4">
    <source>
        <dbReference type="ARBA" id="ARBA00022771"/>
    </source>
</evidence>
<evidence type="ECO:0000256" key="3">
    <source>
        <dbReference type="ARBA" id="ARBA00022737"/>
    </source>
</evidence>
<gene>
    <name evidence="9" type="primary">Znf71</name>
    <name evidence="9" type="ORF">CERFAM_R14113</name>
</gene>
<keyword evidence="6" id="KW-0539">Nucleus</keyword>
<evidence type="ECO:0000256" key="7">
    <source>
        <dbReference type="PROSITE-ProRule" id="PRU00042"/>
    </source>
</evidence>
<evidence type="ECO:0000313" key="9">
    <source>
        <dbReference type="EMBL" id="NXD00687.1"/>
    </source>
</evidence>
<dbReference type="Gene3D" id="3.30.160.60">
    <property type="entry name" value="Classic Zinc Finger"/>
    <property type="match status" value="2"/>
</dbReference>